<dbReference type="VEuPathDB" id="TriTrypDB:TM35_000075000"/>
<comment type="caution">
    <text evidence="2">The sequence shown here is derived from an EMBL/GenBank/DDBJ whole genome shotgun (WGS) entry which is preliminary data.</text>
</comment>
<dbReference type="SUPFAM" id="SSF55961">
    <property type="entry name" value="Bet v1-like"/>
    <property type="match status" value="1"/>
</dbReference>
<dbReference type="PROSITE" id="PS50848">
    <property type="entry name" value="START"/>
    <property type="match status" value="1"/>
</dbReference>
<evidence type="ECO:0000313" key="3">
    <source>
        <dbReference type="Proteomes" id="UP000192257"/>
    </source>
</evidence>
<dbReference type="Gene3D" id="3.30.530.20">
    <property type="match status" value="1"/>
</dbReference>
<protein>
    <recommendedName>
        <fullName evidence="1">START domain-containing protein</fullName>
    </recommendedName>
</protein>
<keyword evidence="3" id="KW-1185">Reference proteome</keyword>
<dbReference type="GeneID" id="39983726"/>
<organism evidence="2 3">
    <name type="scientific">Trypanosoma theileri</name>
    <dbReference type="NCBI Taxonomy" id="67003"/>
    <lineage>
        <taxon>Eukaryota</taxon>
        <taxon>Discoba</taxon>
        <taxon>Euglenozoa</taxon>
        <taxon>Kinetoplastea</taxon>
        <taxon>Metakinetoplastina</taxon>
        <taxon>Trypanosomatida</taxon>
        <taxon>Trypanosomatidae</taxon>
        <taxon>Trypanosoma</taxon>
    </lineage>
</organism>
<dbReference type="GO" id="GO:0008289">
    <property type="term" value="F:lipid binding"/>
    <property type="evidence" value="ECO:0007669"/>
    <property type="project" value="InterPro"/>
</dbReference>
<dbReference type="OrthoDB" id="17317at2759"/>
<name>A0A1X0P2A5_9TRYP</name>
<feature type="domain" description="START" evidence="1">
    <location>
        <begin position="129"/>
        <end position="321"/>
    </location>
</feature>
<dbReference type="EMBL" id="NBCO01000007">
    <property type="protein sequence ID" value="ORC91076.1"/>
    <property type="molecule type" value="Genomic_DNA"/>
</dbReference>
<evidence type="ECO:0000259" key="1">
    <source>
        <dbReference type="PROSITE" id="PS50848"/>
    </source>
</evidence>
<dbReference type="AlphaFoldDB" id="A0A1X0P2A5"/>
<dbReference type="InterPro" id="IPR023393">
    <property type="entry name" value="START-like_dom_sf"/>
</dbReference>
<accession>A0A1X0P2A5</accession>
<gene>
    <name evidence="2" type="ORF">TM35_000075000</name>
</gene>
<sequence>MADNIPVLFDEQLCKRLIMFLPEKLQERVRSGLKLAEELFANDRHFDVQSTINSILNMCTEVLVSVVSPEPVIAKPTNSVDVLAAASPSSLSINLFMSFIRDSKLYRVSLEKVQNCSQLLDDIADKIHWKLVESSGINDDGTYYRYDEKTQAHLFKVIGEVPNSIIYVLGVLMEPDLYTEWFPFCFHATVQGELTRFHKASQLMIRVPWPFTNREIFLEGFGVDDLSLNKRVIIVSRSLCENRSLPPWVQLPKPNPYVRLEVEYGGFVVEALDPSRCRISFIINLDPKLPHAPMWLVNWASGKLVRGILREISRAAKQAESEKSKYAERRRQRPDIYTYLQERFCEVNKLHFSC</sequence>
<dbReference type="InterPro" id="IPR002913">
    <property type="entry name" value="START_lipid-bd_dom"/>
</dbReference>
<evidence type="ECO:0000313" key="2">
    <source>
        <dbReference type="EMBL" id="ORC91076.1"/>
    </source>
</evidence>
<dbReference type="Proteomes" id="UP000192257">
    <property type="component" value="Unassembled WGS sequence"/>
</dbReference>
<proteinExistence type="predicted"/>
<dbReference type="PANTHER" id="PTHR34560">
    <property type="entry name" value="POLYKETIDE CYCLASE/DEHYDRASE/LIPID TRANSPORT SUPERFAMILY PROTEIN"/>
    <property type="match status" value="1"/>
</dbReference>
<dbReference type="STRING" id="67003.A0A1X0P2A5"/>
<dbReference type="RefSeq" id="XP_028885142.1">
    <property type="nucleotide sequence ID" value="XM_029023946.1"/>
</dbReference>
<dbReference type="PANTHER" id="PTHR34560:SF1">
    <property type="entry name" value="START DOMAIN-CONTAINING PROTEIN"/>
    <property type="match status" value="1"/>
</dbReference>
<reference evidence="2 3" key="1">
    <citation type="submission" date="2017-03" db="EMBL/GenBank/DDBJ databases">
        <title>An alternative strategy for trypanosome survival in the mammalian bloodstream revealed through genome and transcriptome analysis of the ubiquitous bovine parasite Trypanosoma (Megatrypanum) theileri.</title>
        <authorList>
            <person name="Kelly S."/>
            <person name="Ivens A."/>
            <person name="Mott A."/>
            <person name="O'Neill E."/>
            <person name="Emms D."/>
            <person name="Macleod O."/>
            <person name="Voorheis P."/>
            <person name="Matthews J."/>
            <person name="Matthews K."/>
            <person name="Carrington M."/>
        </authorList>
    </citation>
    <scope>NUCLEOTIDE SEQUENCE [LARGE SCALE GENOMIC DNA]</scope>
    <source>
        <strain evidence="2">Edinburgh</strain>
    </source>
</reference>